<dbReference type="GO" id="GO:0005886">
    <property type="term" value="C:plasma membrane"/>
    <property type="evidence" value="ECO:0007669"/>
    <property type="project" value="UniProtKB-SubCell"/>
</dbReference>
<dbReference type="EMBL" id="BQKY01000005">
    <property type="protein sequence ID" value="GJN89882.1"/>
    <property type="molecule type" value="Genomic_DNA"/>
</dbReference>
<dbReference type="GO" id="GO:0006031">
    <property type="term" value="P:chitin biosynthetic process"/>
    <property type="evidence" value="ECO:0007669"/>
    <property type="project" value="UniProtKB-UniRule"/>
</dbReference>
<dbReference type="InterPro" id="IPR004835">
    <property type="entry name" value="Chitin_synth"/>
</dbReference>
<dbReference type="InterPro" id="IPR029044">
    <property type="entry name" value="Nucleotide-diphossugar_trans"/>
</dbReference>
<dbReference type="CDD" id="cd04190">
    <property type="entry name" value="Chitin_synth_C"/>
    <property type="match status" value="1"/>
</dbReference>
<dbReference type="SUPFAM" id="SSF53448">
    <property type="entry name" value="Nucleotide-diphospho-sugar transferases"/>
    <property type="match status" value="1"/>
</dbReference>
<dbReference type="Pfam" id="PF01644">
    <property type="entry name" value="Chitin_synth_1"/>
    <property type="match status" value="1"/>
</dbReference>
<evidence type="ECO:0000313" key="15">
    <source>
        <dbReference type="Proteomes" id="UP001342314"/>
    </source>
</evidence>
<evidence type="ECO:0000256" key="12">
    <source>
        <dbReference type="SAM" id="MobiDB-lite"/>
    </source>
</evidence>
<evidence type="ECO:0000256" key="9">
    <source>
        <dbReference type="ARBA" id="ARBA00023316"/>
    </source>
</evidence>
<evidence type="ECO:0000256" key="8">
    <source>
        <dbReference type="ARBA" id="ARBA00023136"/>
    </source>
</evidence>
<keyword evidence="8 11" id="KW-0472">Membrane</keyword>
<dbReference type="Proteomes" id="UP001342314">
    <property type="component" value="Unassembled WGS sequence"/>
</dbReference>
<dbReference type="PANTHER" id="PTHR22914">
    <property type="entry name" value="CHITIN SYNTHASE"/>
    <property type="match status" value="1"/>
</dbReference>
<reference evidence="14 15" key="1">
    <citation type="submission" date="2021-12" db="EMBL/GenBank/DDBJ databases">
        <title>High titer production of polyol ester of fatty acids by Rhodotorula paludigena BS15 towards product separation-free biomass refinery.</title>
        <authorList>
            <person name="Mano J."/>
            <person name="Ono H."/>
            <person name="Tanaka T."/>
            <person name="Naito K."/>
            <person name="Sushida H."/>
            <person name="Ike M."/>
            <person name="Tokuyasu K."/>
            <person name="Kitaoka M."/>
        </authorList>
    </citation>
    <scope>NUCLEOTIDE SEQUENCE [LARGE SCALE GENOMIC DNA]</scope>
    <source>
        <strain evidence="14 15">BS15</strain>
    </source>
</reference>
<evidence type="ECO:0000256" key="1">
    <source>
        <dbReference type="ARBA" id="ARBA00004651"/>
    </source>
</evidence>
<evidence type="ECO:0000313" key="14">
    <source>
        <dbReference type="EMBL" id="GJN89882.1"/>
    </source>
</evidence>
<feature type="transmembrane region" description="Helical" evidence="11">
    <location>
        <begin position="644"/>
        <end position="666"/>
    </location>
</feature>
<comment type="similarity">
    <text evidence="11">Belongs to the chitin synthase family.</text>
</comment>
<keyword evidence="15" id="KW-1185">Reference proteome</keyword>
<keyword evidence="3 11" id="KW-1003">Cell membrane</keyword>
<proteinExistence type="inferred from homology"/>
<feature type="region of interest" description="Disordered" evidence="12">
    <location>
        <begin position="103"/>
        <end position="128"/>
    </location>
</feature>
<feature type="transmembrane region" description="Helical" evidence="11">
    <location>
        <begin position="715"/>
        <end position="733"/>
    </location>
</feature>
<comment type="caution">
    <text evidence="14">The sequence shown here is derived from an EMBL/GenBank/DDBJ whole genome shotgun (WGS) entry which is preliminary data.</text>
</comment>
<feature type="compositionally biased region" description="Low complexity" evidence="12">
    <location>
        <begin position="34"/>
        <end position="45"/>
    </location>
</feature>
<evidence type="ECO:0000256" key="6">
    <source>
        <dbReference type="ARBA" id="ARBA00022692"/>
    </source>
</evidence>
<dbReference type="AlphaFoldDB" id="A0AAV5GK98"/>
<dbReference type="GO" id="GO:0004100">
    <property type="term" value="F:chitin synthase activity"/>
    <property type="evidence" value="ECO:0007669"/>
    <property type="project" value="UniProtKB-UniRule"/>
</dbReference>
<accession>A0AAV5GK98</accession>
<feature type="transmembrane region" description="Helical" evidence="11">
    <location>
        <begin position="599"/>
        <end position="624"/>
    </location>
</feature>
<comment type="function">
    <text evidence="10 11">Polymerizes chitin, a structural polymer of the cell wall and septum, by transferring the sugar moiety of UDP-GlcNAc to the non-reducing end of the growing chitin polymer.</text>
</comment>
<gene>
    <name evidence="14" type="ORF">Rhopal_002871-T1</name>
</gene>
<sequence length="887" mass="99901">MRRRQSQDFISPELPFARRPDAPYGSPTSAHQFSPAPSSSNSPRPHLQRPQGFAASQPSYHSHRSQDPYDDHTNLYGYYADNDAASTHSHTALHLPLADRDYYSSPPPLPSPHFVPAPPQPQLPPGAPSYPPMSPAFPPPSPAYPYAAPYTPMQMRPVFSPTFQPGQYYEQSSYYAQARQDVLKRREKKRVALTDGHLVLDLPVPRSIQQLSVYKGEDLREESGKLRYTAVTDDPDDFFRERYRLRQVQNGRETELFICCTMYNEDDALFVRTFTSVIKNIQHLVQRTKSRTWGAQSWKKIVVCVVSDGRAKIHPRTLKILGLYGAYQDGVMKDEVEGKDVQAHLFEYTSQVVVDDKGNVSGGIAPIQIVFCLKEQNQKKLNSHRWAFNAFAQQLRPNVVILLDIGTKPGGDSIYKLWKEFDRDSKVGGACGEITVDLGRGGRNLLNPLVAAQNFEYKMSNILDKSLESVFGFVSVLPGAFSAYRYRALVGRPLEEYFLGEKMHQPGSVASLSESNKFLAEDRILCFELVAKRSQAWVLRYVRAAHASTDVPDSVAEFISQRRRWMNGAFFASLYSTTRYHRIWSSGHSFLRKIWMSFIFLYNLISILFSFIGLSSFYLAFYFLCSTATADASEDPFGGHGSDVISVANYVYIATLGVCIVCSLGNKPAGSRVWYLMVMSVFAILFCIAVVWVVYKSVPHTVAGWKDVGTLFESSAFRNLAISLGSTLGLYLISSIMHLDPWHCFTCFIQYMLLLPSYMIVLTIYSFSNLHDLAWGTKGDTTVKDLGSVKKTKGEDGKELLEVAVPTKEDDIDELWVHMRKDISTPPAKSKSKRSADQKQVDHYANIRTNTLLFYLGVNLVIAIVFSSTNLWKVGKIKAALEVISRH</sequence>
<dbReference type="Pfam" id="PF08407">
    <property type="entry name" value="Chitin_synth_1N"/>
    <property type="match status" value="1"/>
</dbReference>
<organism evidence="14 15">
    <name type="scientific">Rhodotorula paludigena</name>
    <dbReference type="NCBI Taxonomy" id="86838"/>
    <lineage>
        <taxon>Eukaryota</taxon>
        <taxon>Fungi</taxon>
        <taxon>Dikarya</taxon>
        <taxon>Basidiomycota</taxon>
        <taxon>Pucciniomycotina</taxon>
        <taxon>Microbotryomycetes</taxon>
        <taxon>Sporidiobolales</taxon>
        <taxon>Sporidiobolaceae</taxon>
        <taxon>Rhodotorula</taxon>
    </lineage>
</organism>
<evidence type="ECO:0000256" key="2">
    <source>
        <dbReference type="ARBA" id="ARBA00012543"/>
    </source>
</evidence>
<feature type="domain" description="Chitin synthase N-terminal" evidence="13">
    <location>
        <begin position="187"/>
        <end position="255"/>
    </location>
</feature>
<dbReference type="PANTHER" id="PTHR22914:SF9">
    <property type="entry name" value="CHITIN SYNTHASE 1"/>
    <property type="match status" value="1"/>
</dbReference>
<dbReference type="GO" id="GO:0071555">
    <property type="term" value="P:cell wall organization"/>
    <property type="evidence" value="ECO:0007669"/>
    <property type="project" value="UniProtKB-KW"/>
</dbReference>
<evidence type="ECO:0000256" key="5">
    <source>
        <dbReference type="ARBA" id="ARBA00022679"/>
    </source>
</evidence>
<evidence type="ECO:0000256" key="11">
    <source>
        <dbReference type="RuleBase" id="RU366040"/>
    </source>
</evidence>
<dbReference type="InterPro" id="IPR013616">
    <property type="entry name" value="Chitin_synth_N"/>
</dbReference>
<evidence type="ECO:0000259" key="13">
    <source>
        <dbReference type="Pfam" id="PF08407"/>
    </source>
</evidence>
<feature type="compositionally biased region" description="Pro residues" evidence="12">
    <location>
        <begin position="105"/>
        <end position="128"/>
    </location>
</feature>
<keyword evidence="6 11" id="KW-0812">Transmembrane</keyword>
<comment type="subcellular location">
    <subcellularLocation>
        <location evidence="1 11">Cell membrane</location>
        <topology evidence="1 11">Multi-pass membrane protein</topology>
    </subcellularLocation>
</comment>
<feature type="transmembrane region" description="Helical" evidence="11">
    <location>
        <begin position="852"/>
        <end position="872"/>
    </location>
</feature>
<evidence type="ECO:0000256" key="4">
    <source>
        <dbReference type="ARBA" id="ARBA00022676"/>
    </source>
</evidence>
<comment type="catalytic activity">
    <reaction evidence="11">
        <text>[(1-&gt;4)-N-acetyl-beta-D-glucosaminyl](n) + UDP-N-acetyl-alpha-D-glucosamine = [(1-&gt;4)-N-acetyl-beta-D-glucosaminyl](n+1) + UDP + H(+)</text>
        <dbReference type="Rhea" id="RHEA:16637"/>
        <dbReference type="Rhea" id="RHEA-COMP:9593"/>
        <dbReference type="Rhea" id="RHEA-COMP:9595"/>
        <dbReference type="ChEBI" id="CHEBI:15378"/>
        <dbReference type="ChEBI" id="CHEBI:17029"/>
        <dbReference type="ChEBI" id="CHEBI:57705"/>
        <dbReference type="ChEBI" id="CHEBI:58223"/>
        <dbReference type="EC" id="2.4.1.16"/>
    </reaction>
</comment>
<dbReference type="EC" id="2.4.1.16" evidence="2 11"/>
<keyword evidence="4 11" id="KW-0328">Glycosyltransferase</keyword>
<dbReference type="GO" id="GO:0030428">
    <property type="term" value="C:cell septum"/>
    <property type="evidence" value="ECO:0007669"/>
    <property type="project" value="TreeGrafter"/>
</dbReference>
<protein>
    <recommendedName>
        <fullName evidence="2 11">Chitin synthase</fullName>
        <ecNumber evidence="2 11">2.4.1.16</ecNumber>
    </recommendedName>
</protein>
<keyword evidence="9 11" id="KW-0961">Cell wall biogenesis/degradation</keyword>
<evidence type="ECO:0000256" key="10">
    <source>
        <dbReference type="ARBA" id="ARBA00024009"/>
    </source>
</evidence>
<evidence type="ECO:0000256" key="7">
    <source>
        <dbReference type="ARBA" id="ARBA00022989"/>
    </source>
</evidence>
<feature type="compositionally biased region" description="Basic and acidic residues" evidence="12">
    <location>
        <begin position="64"/>
        <end position="73"/>
    </location>
</feature>
<feature type="transmembrane region" description="Helical" evidence="11">
    <location>
        <begin position="673"/>
        <end position="695"/>
    </location>
</feature>
<feature type="region of interest" description="Disordered" evidence="12">
    <location>
        <begin position="1"/>
        <end position="74"/>
    </location>
</feature>
<keyword evidence="7 11" id="KW-1133">Transmembrane helix</keyword>
<keyword evidence="5 11" id="KW-0808">Transferase</keyword>
<name>A0AAV5GK98_9BASI</name>
<evidence type="ECO:0000256" key="3">
    <source>
        <dbReference type="ARBA" id="ARBA00022475"/>
    </source>
</evidence>
<feature type="transmembrane region" description="Helical" evidence="11">
    <location>
        <begin position="745"/>
        <end position="767"/>
    </location>
</feature>